<name>A0A0B0PJI1_GOSAR</name>
<protein>
    <submittedName>
        <fullName evidence="1">Uncharacterized protein</fullName>
    </submittedName>
</protein>
<evidence type="ECO:0000313" key="1">
    <source>
        <dbReference type="EMBL" id="KHG23526.1"/>
    </source>
</evidence>
<proteinExistence type="predicted"/>
<reference evidence="2" key="1">
    <citation type="submission" date="2014-09" db="EMBL/GenBank/DDBJ databases">
        <authorList>
            <person name="Mudge J."/>
            <person name="Ramaraj T."/>
            <person name="Lindquist I.E."/>
            <person name="Bharti A.K."/>
            <person name="Sundararajan A."/>
            <person name="Cameron C.T."/>
            <person name="Woodward J.E."/>
            <person name="May G.D."/>
            <person name="Brubaker C."/>
            <person name="Broadhvest J."/>
            <person name="Wilkins T.A."/>
        </authorList>
    </citation>
    <scope>NUCLEOTIDE SEQUENCE</scope>
    <source>
        <strain evidence="2">cv. AKA8401</strain>
    </source>
</reference>
<keyword evidence="2" id="KW-1185">Reference proteome</keyword>
<organism evidence="1 2">
    <name type="scientific">Gossypium arboreum</name>
    <name type="common">Tree cotton</name>
    <name type="synonym">Gossypium nanking</name>
    <dbReference type="NCBI Taxonomy" id="29729"/>
    <lineage>
        <taxon>Eukaryota</taxon>
        <taxon>Viridiplantae</taxon>
        <taxon>Streptophyta</taxon>
        <taxon>Embryophyta</taxon>
        <taxon>Tracheophyta</taxon>
        <taxon>Spermatophyta</taxon>
        <taxon>Magnoliopsida</taxon>
        <taxon>eudicotyledons</taxon>
        <taxon>Gunneridae</taxon>
        <taxon>Pentapetalae</taxon>
        <taxon>rosids</taxon>
        <taxon>malvids</taxon>
        <taxon>Malvales</taxon>
        <taxon>Malvaceae</taxon>
        <taxon>Malvoideae</taxon>
        <taxon>Gossypium</taxon>
    </lineage>
</organism>
<dbReference type="AlphaFoldDB" id="A0A0B0PJI1"/>
<evidence type="ECO:0000313" key="2">
    <source>
        <dbReference type="Proteomes" id="UP000032142"/>
    </source>
</evidence>
<accession>A0A0B0PJI1</accession>
<dbReference type="EMBL" id="KN425354">
    <property type="protein sequence ID" value="KHG23526.1"/>
    <property type="molecule type" value="Genomic_DNA"/>
</dbReference>
<gene>
    <name evidence="1" type="ORF">F383_30042</name>
</gene>
<dbReference type="Proteomes" id="UP000032142">
    <property type="component" value="Unassembled WGS sequence"/>
</dbReference>
<sequence length="66" mass="7425">MREGDQNLDSLRRLVFENKQRGMSCHIKTIDISDVQVADSFHVKSVVLSPYCVSLLNPEAQGHRGV</sequence>